<keyword evidence="4" id="KW-0804">Transcription</keyword>
<feature type="domain" description="HTH araC/xylS-type" evidence="7">
    <location>
        <begin position="139"/>
        <end position="237"/>
    </location>
</feature>
<dbReference type="PANTHER" id="PTHR43280:SF10">
    <property type="entry name" value="REGULATORY PROTEIN POCR"/>
    <property type="match status" value="1"/>
</dbReference>
<dbReference type="InterPro" id="IPR011006">
    <property type="entry name" value="CheY-like_superfamily"/>
</dbReference>
<dbReference type="Gene3D" id="1.10.10.60">
    <property type="entry name" value="Homeodomain-like"/>
    <property type="match status" value="2"/>
</dbReference>
<dbReference type="Gene3D" id="3.40.50.2300">
    <property type="match status" value="1"/>
</dbReference>
<dbReference type="EMBL" id="JANFZH010000018">
    <property type="protein sequence ID" value="MCQ4840051.1"/>
    <property type="molecule type" value="Genomic_DNA"/>
</dbReference>
<dbReference type="PROSITE" id="PS01124">
    <property type="entry name" value="HTH_ARAC_FAMILY_2"/>
    <property type="match status" value="1"/>
</dbReference>
<reference evidence="9 10" key="1">
    <citation type="submission" date="2022-06" db="EMBL/GenBank/DDBJ databases">
        <title>Isolation of gut microbiota from human fecal samples.</title>
        <authorList>
            <person name="Pamer E.G."/>
            <person name="Barat B."/>
            <person name="Waligurski E."/>
            <person name="Medina S."/>
            <person name="Paddock L."/>
            <person name="Mostad J."/>
        </authorList>
    </citation>
    <scope>NUCLEOTIDE SEQUENCE [LARGE SCALE GENOMIC DNA]</scope>
    <source>
        <strain evidence="9 10">DFI.9.73</strain>
    </source>
</reference>
<dbReference type="SMART" id="SM00342">
    <property type="entry name" value="HTH_ARAC"/>
    <property type="match status" value="1"/>
</dbReference>
<keyword evidence="2" id="KW-0805">Transcription regulation</keyword>
<sequence length="251" mass="28536">MLKVMLIDDEPWVLIHLERLVDWETLGFKLCGSFQSCATALEEMQKEPPDILFLDISMPETSGLDFLRKLHSTGLFPHTVVLTGFAEFEYAQDALRLGVVDYLLKPLSEAKLRALLEELKKKGRPTHSTEGNHLHYKLKQMLAYLDEHFSEKLSVQSLADQFSVSATYCSKLFSKELGKSFSQYLLDLRMTCAKELLMGTDTALKDIVERCGYSDYFHFHKVFSKYAGITPAKYRQQYREAGNSASGEAAP</sequence>
<evidence type="ECO:0000256" key="4">
    <source>
        <dbReference type="ARBA" id="ARBA00023163"/>
    </source>
</evidence>
<keyword evidence="6" id="KW-0597">Phosphoprotein</keyword>
<accession>A0ABT1RZD5</accession>
<dbReference type="Pfam" id="PF00072">
    <property type="entry name" value="Response_reg"/>
    <property type="match status" value="1"/>
</dbReference>
<evidence type="ECO:0000313" key="10">
    <source>
        <dbReference type="Proteomes" id="UP001524473"/>
    </source>
</evidence>
<evidence type="ECO:0000256" key="5">
    <source>
        <dbReference type="ARBA" id="ARBA00024867"/>
    </source>
</evidence>
<dbReference type="SUPFAM" id="SSF46689">
    <property type="entry name" value="Homeodomain-like"/>
    <property type="match status" value="2"/>
</dbReference>
<dbReference type="PANTHER" id="PTHR43280">
    <property type="entry name" value="ARAC-FAMILY TRANSCRIPTIONAL REGULATOR"/>
    <property type="match status" value="1"/>
</dbReference>
<dbReference type="SUPFAM" id="SSF52172">
    <property type="entry name" value="CheY-like"/>
    <property type="match status" value="1"/>
</dbReference>
<name>A0ABT1RZD5_9FIRM</name>
<dbReference type="CDD" id="cd17536">
    <property type="entry name" value="REC_YesN-like"/>
    <property type="match status" value="1"/>
</dbReference>
<organism evidence="9 10">
    <name type="scientific">Neglectibacter timonensis</name>
    <dbReference type="NCBI Taxonomy" id="1776382"/>
    <lineage>
        <taxon>Bacteria</taxon>
        <taxon>Bacillati</taxon>
        <taxon>Bacillota</taxon>
        <taxon>Clostridia</taxon>
        <taxon>Eubacteriales</taxon>
        <taxon>Oscillospiraceae</taxon>
        <taxon>Neglectibacter</taxon>
    </lineage>
</organism>
<evidence type="ECO:0000256" key="1">
    <source>
        <dbReference type="ARBA" id="ARBA00018672"/>
    </source>
</evidence>
<feature type="modified residue" description="4-aspartylphosphate" evidence="6">
    <location>
        <position position="55"/>
    </location>
</feature>
<dbReference type="GeneID" id="90533688"/>
<comment type="caution">
    <text evidence="9">The sequence shown here is derived from an EMBL/GenBank/DDBJ whole genome shotgun (WGS) entry which is preliminary data.</text>
</comment>
<evidence type="ECO:0000259" key="8">
    <source>
        <dbReference type="PROSITE" id="PS50110"/>
    </source>
</evidence>
<dbReference type="Proteomes" id="UP001524473">
    <property type="component" value="Unassembled WGS sequence"/>
</dbReference>
<dbReference type="RefSeq" id="WP_066866996.1">
    <property type="nucleotide sequence ID" value="NZ_CABKVV010000014.1"/>
</dbReference>
<evidence type="ECO:0000259" key="7">
    <source>
        <dbReference type="PROSITE" id="PS01124"/>
    </source>
</evidence>
<gene>
    <name evidence="9" type="ORF">NE695_08995</name>
</gene>
<comment type="function">
    <text evidence="5">May play the central regulatory role in sporulation. It may be an element of the effector pathway responsible for the activation of sporulation genes in response to nutritional stress. Spo0A may act in concert with spo0H (a sigma factor) to control the expression of some genes that are critical to the sporulation process.</text>
</comment>
<dbReference type="PROSITE" id="PS50110">
    <property type="entry name" value="RESPONSE_REGULATORY"/>
    <property type="match status" value="1"/>
</dbReference>
<dbReference type="InterPro" id="IPR018060">
    <property type="entry name" value="HTH_AraC"/>
</dbReference>
<protein>
    <recommendedName>
        <fullName evidence="1">Stage 0 sporulation protein A homolog</fullName>
    </recommendedName>
</protein>
<dbReference type="InterPro" id="IPR009057">
    <property type="entry name" value="Homeodomain-like_sf"/>
</dbReference>
<dbReference type="SMART" id="SM00448">
    <property type="entry name" value="REC"/>
    <property type="match status" value="1"/>
</dbReference>
<evidence type="ECO:0000256" key="6">
    <source>
        <dbReference type="PROSITE-ProRule" id="PRU00169"/>
    </source>
</evidence>
<keyword evidence="3" id="KW-0238">DNA-binding</keyword>
<dbReference type="Pfam" id="PF12833">
    <property type="entry name" value="HTH_18"/>
    <property type="match status" value="1"/>
</dbReference>
<dbReference type="InterPro" id="IPR001789">
    <property type="entry name" value="Sig_transdc_resp-reg_receiver"/>
</dbReference>
<evidence type="ECO:0000256" key="3">
    <source>
        <dbReference type="ARBA" id="ARBA00023125"/>
    </source>
</evidence>
<proteinExistence type="predicted"/>
<evidence type="ECO:0000313" key="9">
    <source>
        <dbReference type="EMBL" id="MCQ4840051.1"/>
    </source>
</evidence>
<feature type="domain" description="Response regulatory" evidence="8">
    <location>
        <begin position="3"/>
        <end position="120"/>
    </location>
</feature>
<evidence type="ECO:0000256" key="2">
    <source>
        <dbReference type="ARBA" id="ARBA00023015"/>
    </source>
</evidence>
<keyword evidence="10" id="KW-1185">Reference proteome</keyword>